<evidence type="ECO:0000313" key="3">
    <source>
        <dbReference type="Proteomes" id="UP001381693"/>
    </source>
</evidence>
<feature type="compositionally biased region" description="Basic and acidic residues" evidence="1">
    <location>
        <begin position="65"/>
        <end position="77"/>
    </location>
</feature>
<organism evidence="2 3">
    <name type="scientific">Halocaridina rubra</name>
    <name type="common">Hawaiian red shrimp</name>
    <dbReference type="NCBI Taxonomy" id="373956"/>
    <lineage>
        <taxon>Eukaryota</taxon>
        <taxon>Metazoa</taxon>
        <taxon>Ecdysozoa</taxon>
        <taxon>Arthropoda</taxon>
        <taxon>Crustacea</taxon>
        <taxon>Multicrustacea</taxon>
        <taxon>Malacostraca</taxon>
        <taxon>Eumalacostraca</taxon>
        <taxon>Eucarida</taxon>
        <taxon>Decapoda</taxon>
        <taxon>Pleocyemata</taxon>
        <taxon>Caridea</taxon>
        <taxon>Atyoidea</taxon>
        <taxon>Atyidae</taxon>
        <taxon>Halocaridina</taxon>
    </lineage>
</organism>
<protein>
    <submittedName>
        <fullName evidence="2">Uncharacterized protein</fullName>
    </submittedName>
</protein>
<keyword evidence="3" id="KW-1185">Reference proteome</keyword>
<feature type="compositionally biased region" description="Polar residues" evidence="1">
    <location>
        <begin position="78"/>
        <end position="88"/>
    </location>
</feature>
<reference evidence="2 3" key="1">
    <citation type="submission" date="2023-11" db="EMBL/GenBank/DDBJ databases">
        <title>Halocaridina rubra genome assembly.</title>
        <authorList>
            <person name="Smith C."/>
        </authorList>
    </citation>
    <scope>NUCLEOTIDE SEQUENCE [LARGE SCALE GENOMIC DNA]</scope>
    <source>
        <strain evidence="2">EP-1</strain>
        <tissue evidence="2">Whole</tissue>
    </source>
</reference>
<feature type="non-terminal residue" evidence="2">
    <location>
        <position position="88"/>
    </location>
</feature>
<accession>A0AAN8XB52</accession>
<dbReference type="EMBL" id="JAXCGZ010005683">
    <property type="protein sequence ID" value="KAK7081195.1"/>
    <property type="molecule type" value="Genomic_DNA"/>
</dbReference>
<proteinExistence type="predicted"/>
<dbReference type="Proteomes" id="UP001381693">
    <property type="component" value="Unassembled WGS sequence"/>
</dbReference>
<gene>
    <name evidence="2" type="ORF">SK128_000106</name>
</gene>
<comment type="caution">
    <text evidence="2">The sequence shown here is derived from an EMBL/GenBank/DDBJ whole genome shotgun (WGS) entry which is preliminary data.</text>
</comment>
<evidence type="ECO:0000313" key="2">
    <source>
        <dbReference type="EMBL" id="KAK7081195.1"/>
    </source>
</evidence>
<feature type="region of interest" description="Disordered" evidence="1">
    <location>
        <begin position="65"/>
        <end position="88"/>
    </location>
</feature>
<dbReference type="AlphaFoldDB" id="A0AAN8XB52"/>
<sequence length="88" mass="9739">MKAETEKKFAGLEMDNNYRVETYLGPCYEGLCFSPSHIAKLVQGTVAQLCDDHYEITCVAVAEDEKPTKRKKSDDSPKASTSQSTDTS</sequence>
<evidence type="ECO:0000256" key="1">
    <source>
        <dbReference type="SAM" id="MobiDB-lite"/>
    </source>
</evidence>
<name>A0AAN8XB52_HALRR</name>